<reference evidence="3" key="1">
    <citation type="submission" date="2020-07" db="EMBL/GenBank/DDBJ databases">
        <title>Multicomponent nature underlies the extraordinary mechanical properties of spider dragline silk.</title>
        <authorList>
            <person name="Kono N."/>
            <person name="Nakamura H."/>
            <person name="Mori M."/>
            <person name="Yoshida Y."/>
            <person name="Ohtoshi R."/>
            <person name="Malay A.D."/>
            <person name="Moran D.A.P."/>
            <person name="Tomita M."/>
            <person name="Numata K."/>
            <person name="Arakawa K."/>
        </authorList>
    </citation>
    <scope>NUCLEOTIDE SEQUENCE</scope>
</reference>
<comment type="subcellular location">
    <subcellularLocation>
        <location evidence="1">Nucleus</location>
    </subcellularLocation>
</comment>
<dbReference type="Pfam" id="PF13551">
    <property type="entry name" value="HTH_29"/>
    <property type="match status" value="1"/>
</dbReference>
<evidence type="ECO:0000313" key="3">
    <source>
        <dbReference type="EMBL" id="GFR26131.1"/>
    </source>
</evidence>
<dbReference type="GO" id="GO:0005634">
    <property type="term" value="C:nucleus"/>
    <property type="evidence" value="ECO:0007669"/>
    <property type="project" value="UniProtKB-SubCell"/>
</dbReference>
<dbReference type="Gene3D" id="3.30.420.10">
    <property type="entry name" value="Ribonuclease H-like superfamily/Ribonuclease H"/>
    <property type="match status" value="1"/>
</dbReference>
<proteinExistence type="predicted"/>
<keyword evidence="4" id="KW-1185">Reference proteome</keyword>
<dbReference type="PANTHER" id="PTHR30007:SF0">
    <property type="entry name" value="TRANSPOSASE"/>
    <property type="match status" value="1"/>
</dbReference>
<dbReference type="SUPFAM" id="SSF53098">
    <property type="entry name" value="Ribonuclease H-like"/>
    <property type="match status" value="1"/>
</dbReference>
<sequence>MYNKNWIPDWNDTEGATGMTGERGTGMTREGTWVTGGVSDMSTTQEKILKPKLGLLELAKQLGNVSQACKVMGYSRDTFYRFKELYETGGEEALQEISKSKPLYANRVSEDIEKAVIEIAIEFPAYGQERAANELKKRGILISASGIRSVWQRNDLENFKKRLKALEAKVAQDGIILTEEQITALEKAKEEKEAHGEIETEHPGYLGSQDSYYVGNIKAADLLNDRVIPSFDEQKVSLLRILTDRGTEYCGRPENHAYQLYLGVENIDHSRTKARSPQTNGICERFHRTMQDECYNIIFRKKIYTSLAELQLDVDHWVHSYNRSRPHSAANENDRDGVKIALDNMRKKYTNVRKMWADMGYQGKELKDYVKIEHNIDIEIVKRPPCRFWVHKDTPPELLPKVEQGFKVQPRRWVVERTFAWINRNRRLSKEYDLLTTSTENFIYLAMNRLMLKREYA</sequence>
<dbReference type="InterPro" id="IPR025668">
    <property type="entry name" value="Tnp_DDE_dom"/>
</dbReference>
<dbReference type="Pfam" id="PF13586">
    <property type="entry name" value="DDE_Tnp_1_2"/>
    <property type="match status" value="1"/>
</dbReference>
<protein>
    <submittedName>
        <fullName evidence="3">Uncharacterized protein YlbG</fullName>
    </submittedName>
</protein>
<dbReference type="SUPFAM" id="SSF46689">
    <property type="entry name" value="Homeodomain-like"/>
    <property type="match status" value="1"/>
</dbReference>
<dbReference type="InterPro" id="IPR012337">
    <property type="entry name" value="RNaseH-like_sf"/>
</dbReference>
<dbReference type="Proteomes" id="UP000887116">
    <property type="component" value="Unassembled WGS sequence"/>
</dbReference>
<dbReference type="AlphaFoldDB" id="A0A8X6HLE5"/>
<dbReference type="PROSITE" id="PS50994">
    <property type="entry name" value="INTEGRASE"/>
    <property type="match status" value="1"/>
</dbReference>
<dbReference type="Pfam" id="PF13683">
    <property type="entry name" value="rve_3"/>
    <property type="match status" value="1"/>
</dbReference>
<name>A0A8X6HLE5_TRICU</name>
<evidence type="ECO:0000256" key="1">
    <source>
        <dbReference type="ARBA" id="ARBA00004123"/>
    </source>
</evidence>
<organism evidence="3 4">
    <name type="scientific">Trichonephila clavata</name>
    <name type="common">Joro spider</name>
    <name type="synonym">Nephila clavata</name>
    <dbReference type="NCBI Taxonomy" id="2740835"/>
    <lineage>
        <taxon>Eukaryota</taxon>
        <taxon>Metazoa</taxon>
        <taxon>Ecdysozoa</taxon>
        <taxon>Arthropoda</taxon>
        <taxon>Chelicerata</taxon>
        <taxon>Arachnida</taxon>
        <taxon>Araneae</taxon>
        <taxon>Araneomorphae</taxon>
        <taxon>Entelegynae</taxon>
        <taxon>Araneoidea</taxon>
        <taxon>Nephilidae</taxon>
        <taxon>Trichonephila</taxon>
    </lineage>
</organism>
<dbReference type="GO" id="GO:0003676">
    <property type="term" value="F:nucleic acid binding"/>
    <property type="evidence" value="ECO:0007669"/>
    <property type="project" value="InterPro"/>
</dbReference>
<comment type="caution">
    <text evidence="3">The sequence shown here is derived from an EMBL/GenBank/DDBJ whole genome shotgun (WGS) entry which is preliminary data.</text>
</comment>
<accession>A0A8X6HLE5</accession>
<dbReference type="InterPro" id="IPR036397">
    <property type="entry name" value="RNaseH_sf"/>
</dbReference>
<dbReference type="InterPro" id="IPR001584">
    <property type="entry name" value="Integrase_cat-core"/>
</dbReference>
<evidence type="ECO:0000313" key="4">
    <source>
        <dbReference type="Proteomes" id="UP000887116"/>
    </source>
</evidence>
<evidence type="ECO:0000259" key="2">
    <source>
        <dbReference type="PROSITE" id="PS50994"/>
    </source>
</evidence>
<feature type="domain" description="Integrase catalytic" evidence="2">
    <location>
        <begin position="241"/>
        <end position="342"/>
    </location>
</feature>
<dbReference type="EMBL" id="BMAO01018815">
    <property type="protein sequence ID" value="GFR26131.1"/>
    <property type="molecule type" value="Genomic_DNA"/>
</dbReference>
<dbReference type="PANTHER" id="PTHR30007">
    <property type="entry name" value="PHP DOMAIN PROTEIN"/>
    <property type="match status" value="1"/>
</dbReference>
<gene>
    <name evidence="3" type="primary">ylbG</name>
    <name evidence="3" type="ORF">TNCT_439421</name>
</gene>
<dbReference type="GO" id="GO:0015074">
    <property type="term" value="P:DNA integration"/>
    <property type="evidence" value="ECO:0007669"/>
    <property type="project" value="InterPro"/>
</dbReference>
<dbReference type="InterPro" id="IPR009057">
    <property type="entry name" value="Homeodomain-like_sf"/>
</dbReference>